<dbReference type="Proteomes" id="UP000244069">
    <property type="component" value="Unassembled WGS sequence"/>
</dbReference>
<protein>
    <submittedName>
        <fullName evidence="2">Acyl dehydratase</fullName>
    </submittedName>
</protein>
<comment type="caution">
    <text evidence="2">The sequence shown here is derived from an EMBL/GenBank/DDBJ whole genome shotgun (WGS) entry which is preliminary data.</text>
</comment>
<dbReference type="Gene3D" id="3.10.129.10">
    <property type="entry name" value="Hotdog Thioesterase"/>
    <property type="match status" value="1"/>
</dbReference>
<dbReference type="RefSeq" id="WP_107978634.1">
    <property type="nucleotide sequence ID" value="NZ_BMEZ01000035.1"/>
</dbReference>
<dbReference type="InterPro" id="IPR002539">
    <property type="entry name" value="MaoC-like_dom"/>
</dbReference>
<name>A0A2T6A7I1_9RHOB</name>
<accession>A0A2T6A7I1</accession>
<evidence type="ECO:0000313" key="3">
    <source>
        <dbReference type="Proteomes" id="UP000244069"/>
    </source>
</evidence>
<dbReference type="AlphaFoldDB" id="A0A2T6A7I1"/>
<dbReference type="SUPFAM" id="SSF54637">
    <property type="entry name" value="Thioesterase/thiol ester dehydrase-isomerase"/>
    <property type="match status" value="1"/>
</dbReference>
<dbReference type="PANTHER" id="PTHR43841:SF3">
    <property type="entry name" value="(3R)-HYDROXYACYL-ACP DEHYDRATASE SUBUNIT HADB"/>
    <property type="match status" value="1"/>
</dbReference>
<dbReference type="InterPro" id="IPR029069">
    <property type="entry name" value="HotDog_dom_sf"/>
</dbReference>
<keyword evidence="3" id="KW-1185">Reference proteome</keyword>
<sequence>MTTTEVTQDLAPGTELPPLEIGPITRRTLALFAGGSGDHQPVHVDIDAARERGREDVIAHGMISMAYLGRYLAGLIPQERLRSFDVRFAAVTPVLARPICSGSVRSIEQGVATLDLKVALADGTVTVTGTATVAV</sequence>
<feature type="domain" description="MaoC-like" evidence="1">
    <location>
        <begin position="23"/>
        <end position="91"/>
    </location>
</feature>
<dbReference type="EMBL" id="QBKN01000036">
    <property type="protein sequence ID" value="PTX39801.1"/>
    <property type="molecule type" value="Genomic_DNA"/>
</dbReference>
<organism evidence="2 3">
    <name type="scientific">Allosediminivita pacifica</name>
    <dbReference type="NCBI Taxonomy" id="1267769"/>
    <lineage>
        <taxon>Bacteria</taxon>
        <taxon>Pseudomonadati</taxon>
        <taxon>Pseudomonadota</taxon>
        <taxon>Alphaproteobacteria</taxon>
        <taxon>Rhodobacterales</taxon>
        <taxon>Paracoccaceae</taxon>
        <taxon>Allosediminivita</taxon>
    </lineage>
</organism>
<proteinExistence type="predicted"/>
<gene>
    <name evidence="2" type="ORF">C8N44_13644</name>
</gene>
<reference evidence="2 3" key="1">
    <citation type="submission" date="2018-04" db="EMBL/GenBank/DDBJ databases">
        <title>Genomic Encyclopedia of Archaeal and Bacterial Type Strains, Phase II (KMG-II): from individual species to whole genera.</title>
        <authorList>
            <person name="Goeker M."/>
        </authorList>
    </citation>
    <scope>NUCLEOTIDE SEQUENCE [LARGE SCALE GENOMIC DNA]</scope>
    <source>
        <strain evidence="2 3">DSM 29329</strain>
    </source>
</reference>
<dbReference type="PANTHER" id="PTHR43841">
    <property type="entry name" value="3-HYDROXYACYL-THIOESTER DEHYDRATASE HTDX-RELATED"/>
    <property type="match status" value="1"/>
</dbReference>
<evidence type="ECO:0000313" key="2">
    <source>
        <dbReference type="EMBL" id="PTX39801.1"/>
    </source>
</evidence>
<evidence type="ECO:0000259" key="1">
    <source>
        <dbReference type="Pfam" id="PF01575"/>
    </source>
</evidence>
<dbReference type="Pfam" id="PF01575">
    <property type="entry name" value="MaoC_dehydratas"/>
    <property type="match status" value="1"/>
</dbReference>
<dbReference type="OrthoDB" id="9796589at2"/>